<sequence length="32" mass="3499">MKTKMEEGISAVGSANLVMGSYGNHQKTERMI</sequence>
<evidence type="ECO:0000313" key="1">
    <source>
        <dbReference type="EMBL" id="CAB3778271.1"/>
    </source>
</evidence>
<dbReference type="EMBL" id="CADIKM010000002">
    <property type="protein sequence ID" value="CAB3778271.1"/>
    <property type="molecule type" value="Genomic_DNA"/>
</dbReference>
<protein>
    <submittedName>
        <fullName evidence="1">Uncharacterized protein</fullName>
    </submittedName>
</protein>
<dbReference type="AlphaFoldDB" id="A0A6S7B0T7"/>
<gene>
    <name evidence="1" type="ORF">LMG28138_00443</name>
</gene>
<organism evidence="1 2">
    <name type="scientific">Pararobbsia alpina</name>
    <dbReference type="NCBI Taxonomy" id="621374"/>
    <lineage>
        <taxon>Bacteria</taxon>
        <taxon>Pseudomonadati</taxon>
        <taxon>Pseudomonadota</taxon>
        <taxon>Betaproteobacteria</taxon>
        <taxon>Burkholderiales</taxon>
        <taxon>Burkholderiaceae</taxon>
        <taxon>Pararobbsia</taxon>
    </lineage>
</organism>
<reference evidence="1 2" key="1">
    <citation type="submission" date="2020-04" db="EMBL/GenBank/DDBJ databases">
        <authorList>
            <person name="De Canck E."/>
        </authorList>
    </citation>
    <scope>NUCLEOTIDE SEQUENCE [LARGE SCALE GENOMIC DNA]</scope>
    <source>
        <strain evidence="1 2">LMG 28138</strain>
    </source>
</reference>
<evidence type="ECO:0000313" key="2">
    <source>
        <dbReference type="Proteomes" id="UP000494115"/>
    </source>
</evidence>
<accession>A0A6S7B0T7</accession>
<keyword evidence="2" id="KW-1185">Reference proteome</keyword>
<proteinExistence type="predicted"/>
<name>A0A6S7B0T7_9BURK</name>
<dbReference type="Proteomes" id="UP000494115">
    <property type="component" value="Unassembled WGS sequence"/>
</dbReference>